<keyword evidence="1" id="KW-0597">Phosphoprotein</keyword>
<dbReference type="InterPro" id="IPR052048">
    <property type="entry name" value="ST_Response_Regulator"/>
</dbReference>
<feature type="modified residue" description="4-aspartylphosphate" evidence="1">
    <location>
        <position position="60"/>
    </location>
</feature>
<dbReference type="EMBL" id="JACHGJ010000007">
    <property type="protein sequence ID" value="MBB6481678.1"/>
    <property type="molecule type" value="Genomic_DNA"/>
</dbReference>
<name>A0A841RGP4_9SPIO</name>
<feature type="domain" description="Response regulatory" evidence="2">
    <location>
        <begin position="9"/>
        <end position="125"/>
    </location>
</feature>
<reference evidence="3 4" key="1">
    <citation type="submission" date="2020-08" db="EMBL/GenBank/DDBJ databases">
        <title>Genomic Encyclopedia of Type Strains, Phase IV (KMG-IV): sequencing the most valuable type-strain genomes for metagenomic binning, comparative biology and taxonomic classification.</title>
        <authorList>
            <person name="Goeker M."/>
        </authorList>
    </citation>
    <scope>NUCLEOTIDE SEQUENCE [LARGE SCALE GENOMIC DNA]</scope>
    <source>
        <strain evidence="3 4">DSM 2461</strain>
    </source>
</reference>
<dbReference type="Proteomes" id="UP000587760">
    <property type="component" value="Unassembled WGS sequence"/>
</dbReference>
<gene>
    <name evidence="3" type="ORF">HNR50_003358</name>
</gene>
<dbReference type="PROSITE" id="PS50110">
    <property type="entry name" value="RESPONSE_REGULATORY"/>
    <property type="match status" value="1"/>
</dbReference>
<dbReference type="GO" id="GO:0003677">
    <property type="term" value="F:DNA binding"/>
    <property type="evidence" value="ECO:0007669"/>
    <property type="project" value="UniProtKB-KW"/>
</dbReference>
<keyword evidence="3" id="KW-0238">DNA-binding</keyword>
<evidence type="ECO:0000259" key="2">
    <source>
        <dbReference type="PROSITE" id="PS50110"/>
    </source>
</evidence>
<dbReference type="InterPro" id="IPR001789">
    <property type="entry name" value="Sig_transdc_resp-reg_receiver"/>
</dbReference>
<sequence length="125" mass="14082">MYDPAKKGKVLIVDDDEIIRMSLQDMLELHDIPSITASDGIEALEVFSIHGDTINLIILDLNMPGLNGHETFLKLKEMNESVPVLLATGDITSSKIDVMREKGLEYVLEKPVKFEKIKNILYNLQ</sequence>
<dbReference type="AlphaFoldDB" id="A0A841RGP4"/>
<comment type="caution">
    <text evidence="3">The sequence shown here is derived from an EMBL/GenBank/DDBJ whole genome shotgun (WGS) entry which is preliminary data.</text>
</comment>
<evidence type="ECO:0000313" key="4">
    <source>
        <dbReference type="Proteomes" id="UP000587760"/>
    </source>
</evidence>
<dbReference type="Gene3D" id="3.40.50.2300">
    <property type="match status" value="1"/>
</dbReference>
<accession>A0A841RGP4</accession>
<dbReference type="RefSeq" id="WP_184747914.1">
    <property type="nucleotide sequence ID" value="NZ_JACHGJ010000007.1"/>
</dbReference>
<dbReference type="PANTHER" id="PTHR43228:SF1">
    <property type="entry name" value="TWO-COMPONENT RESPONSE REGULATOR ARR22"/>
    <property type="match status" value="1"/>
</dbReference>
<dbReference type="GO" id="GO:0000160">
    <property type="term" value="P:phosphorelay signal transduction system"/>
    <property type="evidence" value="ECO:0007669"/>
    <property type="project" value="InterPro"/>
</dbReference>
<keyword evidence="4" id="KW-1185">Reference proteome</keyword>
<dbReference type="PANTHER" id="PTHR43228">
    <property type="entry name" value="TWO-COMPONENT RESPONSE REGULATOR"/>
    <property type="match status" value="1"/>
</dbReference>
<proteinExistence type="predicted"/>
<dbReference type="Pfam" id="PF00072">
    <property type="entry name" value="Response_reg"/>
    <property type="match status" value="1"/>
</dbReference>
<dbReference type="SMART" id="SM00448">
    <property type="entry name" value="REC"/>
    <property type="match status" value="1"/>
</dbReference>
<evidence type="ECO:0000256" key="1">
    <source>
        <dbReference type="PROSITE-ProRule" id="PRU00169"/>
    </source>
</evidence>
<evidence type="ECO:0000313" key="3">
    <source>
        <dbReference type="EMBL" id="MBB6481678.1"/>
    </source>
</evidence>
<dbReference type="InterPro" id="IPR011006">
    <property type="entry name" value="CheY-like_superfamily"/>
</dbReference>
<organism evidence="3 4">
    <name type="scientific">Spirochaeta isovalerica</name>
    <dbReference type="NCBI Taxonomy" id="150"/>
    <lineage>
        <taxon>Bacteria</taxon>
        <taxon>Pseudomonadati</taxon>
        <taxon>Spirochaetota</taxon>
        <taxon>Spirochaetia</taxon>
        <taxon>Spirochaetales</taxon>
        <taxon>Spirochaetaceae</taxon>
        <taxon>Spirochaeta</taxon>
    </lineage>
</organism>
<protein>
    <submittedName>
        <fullName evidence="3">DNA-binding NtrC family response regulator</fullName>
    </submittedName>
</protein>
<dbReference type="SUPFAM" id="SSF52172">
    <property type="entry name" value="CheY-like"/>
    <property type="match status" value="1"/>
</dbReference>